<evidence type="ECO:0000313" key="2">
    <source>
        <dbReference type="EMBL" id="CAJ1958654.1"/>
    </source>
</evidence>
<evidence type="ECO:0000256" key="1">
    <source>
        <dbReference type="SAM" id="MobiDB-lite"/>
    </source>
</evidence>
<dbReference type="Proteomes" id="UP001295423">
    <property type="component" value="Unassembled WGS sequence"/>
</dbReference>
<feature type="compositionally biased region" description="Polar residues" evidence="1">
    <location>
        <begin position="775"/>
        <end position="784"/>
    </location>
</feature>
<gene>
    <name evidence="2" type="ORF">CYCCA115_LOCUS17284</name>
</gene>
<accession>A0AAD2PW05</accession>
<feature type="compositionally biased region" description="Low complexity" evidence="1">
    <location>
        <begin position="701"/>
        <end position="710"/>
    </location>
</feature>
<feature type="region of interest" description="Disordered" evidence="1">
    <location>
        <begin position="701"/>
        <end position="722"/>
    </location>
</feature>
<dbReference type="EMBL" id="CAKOGP040001980">
    <property type="protein sequence ID" value="CAJ1958654.1"/>
    <property type="molecule type" value="Genomic_DNA"/>
</dbReference>
<evidence type="ECO:0000313" key="3">
    <source>
        <dbReference type="Proteomes" id="UP001295423"/>
    </source>
</evidence>
<feature type="region of interest" description="Disordered" evidence="1">
    <location>
        <begin position="775"/>
        <end position="821"/>
    </location>
</feature>
<name>A0AAD2PW05_9STRA</name>
<organism evidence="2 3">
    <name type="scientific">Cylindrotheca closterium</name>
    <dbReference type="NCBI Taxonomy" id="2856"/>
    <lineage>
        <taxon>Eukaryota</taxon>
        <taxon>Sar</taxon>
        <taxon>Stramenopiles</taxon>
        <taxon>Ochrophyta</taxon>
        <taxon>Bacillariophyta</taxon>
        <taxon>Bacillariophyceae</taxon>
        <taxon>Bacillariophycidae</taxon>
        <taxon>Bacillariales</taxon>
        <taxon>Bacillariaceae</taxon>
        <taxon>Cylindrotheca</taxon>
    </lineage>
</organism>
<keyword evidence="3" id="KW-1185">Reference proteome</keyword>
<comment type="caution">
    <text evidence="2">The sequence shown here is derived from an EMBL/GenBank/DDBJ whole genome shotgun (WGS) entry which is preliminary data.</text>
</comment>
<feature type="region of interest" description="Disordered" evidence="1">
    <location>
        <begin position="451"/>
        <end position="516"/>
    </location>
</feature>
<proteinExistence type="predicted"/>
<dbReference type="AlphaFoldDB" id="A0AAD2PW05"/>
<protein>
    <submittedName>
        <fullName evidence="2">Uncharacterized protein</fullName>
    </submittedName>
</protein>
<sequence length="821" mass="90778">MATWTHFFSESDQVNKQEASIFRSNSFAAPTTTAATAASAVVSPANIHPLAESVLLRSLSAEMSSSAAPAPANPAPVATNRAPNPIPRRNLMEAFEELHIQPPGTDVEGVTLQKSLSIKGEEESQPPAISPTGVTDLVQNAPKQGTTESKLLQPTAIITPDKTESISGLVPTFYLHPELKRELSDALVNRVSFYAVIHDINKEATAMAASDDSGYNRNPEDMHEEYDPLVVAVNGPPDENFVSNNSFMQVALIDEERWLLDTIEARSNEETRWLNACPPTFLQAMGERDYENPLASLSNGSRTQLWKPSRSWWEAKSGKNPWIEPKSHNKRWRYLWPLIHYHKFLARCIKKLKRNGVDVKTSVSPVSVFLREEVCAVSDHLASVSLFDSDEWMQCLEYFNGWVASDRESEVRLRDLVSSLSLRPLMEPGDIDSPLLRNQIDEQYLRAMASSRSQMAGAETKERQPRALKGIVSAKQRKGRDDSKIQNYDFSGPKYRQGDGHPPVYPRQGVSPNPRPPLHAAGMSPANALPRHLWGYQTQPNHWWGNNWGNGVFVGEDGGIHGGFAGDGIPQHFEMNQFGGPMQQQAYYPPFMYPQHPQAQVPFDPNLQDPASVYGFNGPDQWIQHPMNNPAAREVQMPGTPGHMNLTQEIHANSSHADANAQMNVEQTPFKYNAHQVPMSPYWGHLDHATLAMMGIATPQTATASPQTPARTVPSSPDDKTSLAEGGYTMNAQPLLLRQQYYGYNGYGAREGYGPPSPATQFMMSPQNNFAYNYGYGNSQQVGMPSQAEEFNDSSESATETVASKSPSRNASTASKSDESS</sequence>
<feature type="compositionally biased region" description="Polar residues" evidence="1">
    <location>
        <begin position="794"/>
        <end position="815"/>
    </location>
</feature>
<reference evidence="2" key="1">
    <citation type="submission" date="2023-08" db="EMBL/GenBank/DDBJ databases">
        <authorList>
            <person name="Audoor S."/>
            <person name="Bilcke G."/>
        </authorList>
    </citation>
    <scope>NUCLEOTIDE SEQUENCE</scope>
</reference>